<reference evidence="2 3" key="2">
    <citation type="journal article" date="2019" name="G3 (Bethesda)">
        <title>Hybrid Assembly of the Genome of the Entomopathogenic Nematode Steinernema carpocapsae Identifies the X-Chromosome.</title>
        <authorList>
            <person name="Serra L."/>
            <person name="Macchietto M."/>
            <person name="Macias-Munoz A."/>
            <person name="McGill C.J."/>
            <person name="Rodriguez I.M."/>
            <person name="Rodriguez B."/>
            <person name="Murad R."/>
            <person name="Mortazavi A."/>
        </authorList>
    </citation>
    <scope>NUCLEOTIDE SEQUENCE [LARGE SCALE GENOMIC DNA]</scope>
    <source>
        <strain evidence="2 3">ALL</strain>
    </source>
</reference>
<organism evidence="2 3">
    <name type="scientific">Steinernema carpocapsae</name>
    <name type="common">Entomopathogenic nematode</name>
    <dbReference type="NCBI Taxonomy" id="34508"/>
    <lineage>
        <taxon>Eukaryota</taxon>
        <taxon>Metazoa</taxon>
        <taxon>Ecdysozoa</taxon>
        <taxon>Nematoda</taxon>
        <taxon>Chromadorea</taxon>
        <taxon>Rhabditida</taxon>
        <taxon>Tylenchina</taxon>
        <taxon>Panagrolaimomorpha</taxon>
        <taxon>Strongyloidoidea</taxon>
        <taxon>Steinernematidae</taxon>
        <taxon>Steinernema</taxon>
    </lineage>
</organism>
<reference evidence="2 3" key="1">
    <citation type="journal article" date="2015" name="Genome Biol.">
        <title>Comparative genomics of Steinernema reveals deeply conserved gene regulatory networks.</title>
        <authorList>
            <person name="Dillman A.R."/>
            <person name="Macchietto M."/>
            <person name="Porter C.F."/>
            <person name="Rogers A."/>
            <person name="Williams B."/>
            <person name="Antoshechkin I."/>
            <person name="Lee M.M."/>
            <person name="Goodwin Z."/>
            <person name="Lu X."/>
            <person name="Lewis E.E."/>
            <person name="Goodrich-Blair H."/>
            <person name="Stock S.P."/>
            <person name="Adams B.J."/>
            <person name="Sternberg P.W."/>
            <person name="Mortazavi A."/>
        </authorList>
    </citation>
    <scope>NUCLEOTIDE SEQUENCE [LARGE SCALE GENOMIC DNA]</scope>
    <source>
        <strain evidence="2 3">ALL</strain>
    </source>
</reference>
<evidence type="ECO:0000313" key="2">
    <source>
        <dbReference type="EMBL" id="TMS36695.1"/>
    </source>
</evidence>
<proteinExistence type="predicted"/>
<keyword evidence="3" id="KW-1185">Reference proteome</keyword>
<accession>A0A4U8UVC0</accession>
<sequence>MKLLLGATSSKPIKREMAKNQRASSRPRKQANESALDENEPAFKYDSPAATKAMHYVFLNSFRYWE</sequence>
<comment type="caution">
    <text evidence="2">The sequence shown here is derived from an EMBL/GenBank/DDBJ whole genome shotgun (WGS) entry which is preliminary data.</text>
</comment>
<dbReference type="EMBL" id="CM016762">
    <property type="protein sequence ID" value="TMS36695.1"/>
    <property type="molecule type" value="Genomic_DNA"/>
</dbReference>
<dbReference type="Proteomes" id="UP000298663">
    <property type="component" value="Chromosome X"/>
</dbReference>
<gene>
    <name evidence="2" type="ORF">L596_003797</name>
</gene>
<protein>
    <submittedName>
        <fullName evidence="2">Uncharacterized protein</fullName>
    </submittedName>
</protein>
<evidence type="ECO:0000256" key="1">
    <source>
        <dbReference type="SAM" id="MobiDB-lite"/>
    </source>
</evidence>
<dbReference type="EMBL" id="AZBU02000001">
    <property type="protein sequence ID" value="TMS36695.1"/>
    <property type="molecule type" value="Genomic_DNA"/>
</dbReference>
<name>A0A4U8UVC0_STECR</name>
<evidence type="ECO:0000313" key="3">
    <source>
        <dbReference type="Proteomes" id="UP000298663"/>
    </source>
</evidence>
<dbReference type="AlphaFoldDB" id="A0A4U8UVC0"/>
<feature type="region of interest" description="Disordered" evidence="1">
    <location>
        <begin position="1"/>
        <end position="43"/>
    </location>
</feature>